<evidence type="ECO:0000259" key="2">
    <source>
        <dbReference type="SMART" id="SM01126"/>
    </source>
</evidence>
<dbReference type="PANTHER" id="PTHR47163">
    <property type="entry name" value="DDE_TNP_IS1595 DOMAIN-CONTAINING PROTEIN"/>
    <property type="match status" value="1"/>
</dbReference>
<dbReference type="InterPro" id="IPR024445">
    <property type="entry name" value="Tnp_ISXO2-like"/>
</dbReference>
<organism evidence="3 4">
    <name type="scientific">Periplaneta americana</name>
    <name type="common">American cockroach</name>
    <name type="synonym">Blatta americana</name>
    <dbReference type="NCBI Taxonomy" id="6978"/>
    <lineage>
        <taxon>Eukaryota</taxon>
        <taxon>Metazoa</taxon>
        <taxon>Ecdysozoa</taxon>
        <taxon>Arthropoda</taxon>
        <taxon>Hexapoda</taxon>
        <taxon>Insecta</taxon>
        <taxon>Pterygota</taxon>
        <taxon>Neoptera</taxon>
        <taxon>Polyneoptera</taxon>
        <taxon>Dictyoptera</taxon>
        <taxon>Blattodea</taxon>
        <taxon>Blattoidea</taxon>
        <taxon>Blattidae</taxon>
        <taxon>Blattinae</taxon>
        <taxon>Periplaneta</taxon>
    </lineage>
</organism>
<dbReference type="SMART" id="SM01126">
    <property type="entry name" value="DDE_Tnp_IS1595"/>
    <property type="match status" value="1"/>
</dbReference>
<dbReference type="InterPro" id="IPR025696">
    <property type="entry name" value="Beta-barrel_MTR4"/>
</dbReference>
<evidence type="ECO:0000313" key="4">
    <source>
        <dbReference type="Proteomes" id="UP001148838"/>
    </source>
</evidence>
<name>A0ABQ8TFB1_PERAM</name>
<evidence type="ECO:0000256" key="1">
    <source>
        <dbReference type="SAM" id="MobiDB-lite"/>
    </source>
</evidence>
<feature type="region of interest" description="Disordered" evidence="1">
    <location>
        <begin position="294"/>
        <end position="324"/>
    </location>
</feature>
<protein>
    <recommendedName>
        <fullName evidence="2">ISXO2-like transposase domain-containing protein</fullName>
    </recommendedName>
</protein>
<feature type="compositionally biased region" description="Polar residues" evidence="1">
    <location>
        <begin position="1"/>
        <end position="11"/>
    </location>
</feature>
<dbReference type="Pfam" id="PF12762">
    <property type="entry name" value="DDE_Tnp_IS1595"/>
    <property type="match status" value="1"/>
</dbReference>
<evidence type="ECO:0000313" key="3">
    <source>
        <dbReference type="EMBL" id="KAJ4445017.1"/>
    </source>
</evidence>
<keyword evidence="4" id="KW-1185">Reference proteome</keyword>
<dbReference type="Pfam" id="PF13234">
    <property type="entry name" value="MTR4_beta-barrel"/>
    <property type="match status" value="1"/>
</dbReference>
<comment type="caution">
    <text evidence="3">The sequence shown here is derived from an EMBL/GenBank/DDBJ whole genome shotgun (WGS) entry which is preliminary data.</text>
</comment>
<dbReference type="InterPro" id="IPR053164">
    <property type="entry name" value="IS1016-like_transposase"/>
</dbReference>
<accession>A0ABQ8TFB1</accession>
<feature type="domain" description="ISXO2-like transposase" evidence="2">
    <location>
        <begin position="397"/>
        <end position="523"/>
    </location>
</feature>
<dbReference type="Proteomes" id="UP001148838">
    <property type="component" value="Unassembled WGS sequence"/>
</dbReference>
<dbReference type="Gene3D" id="2.40.30.300">
    <property type="match status" value="1"/>
</dbReference>
<dbReference type="PANTHER" id="PTHR47163:SF2">
    <property type="entry name" value="SI:DKEY-17M8.2"/>
    <property type="match status" value="1"/>
</dbReference>
<feature type="region of interest" description="Disordered" evidence="1">
    <location>
        <begin position="1"/>
        <end position="46"/>
    </location>
</feature>
<gene>
    <name evidence="3" type="ORF">ANN_06816</name>
</gene>
<sequence length="566" mass="64344">MEALLQSNNDKTAVHESLYSHSGHPRKLFSESSQKTKRKKTEHLREAADPAALALATQISLKTSAYNEVREAKLHCYPCDITLTEISAEVKLQSLLDHTARRIYEKEKGRNSESVKNEDDEYDWGIIINFKKQTENSGNKRNENPLKAAPSIIIDILLHISPGSSSQQPRPCPVGAQGDVEVVPVLHTLITHLSSIRIYYPKDLRPPDNRKSVLKTIAEVKKRFPPGIPLLNPVTDMNIKDPVFLDIVKRIEAYEERLYSHPLHKDPELENIYALYTRKLEISKIEIISEVAENESEVGKSTSEEKCLQTEAGNSTSEEENAPECHDRLQNIDTKEINTFGHNKTKENATDVLVRDEMDTLEDIVKRFQKEMTERYNSCVGSYNRSTIGNEEMSSTQIGGPGKVIEIDKSKFGKQKYYKGRYVQGQWVFGGVECGTGLCFLVPIEDRSEQTLLKLIKKWVKPGTTIISDCWKPYNNMSEHGFNHLTLNHSVQFVNKLSGAHTNTIESTWRHVKASLPQYHRRKSEFTGYLPSNLHIQQGMQCKRRKPNAKIHPSSILYPVGLKIKN</sequence>
<proteinExistence type="predicted"/>
<reference evidence="3 4" key="1">
    <citation type="journal article" date="2022" name="Allergy">
        <title>Genome assembly and annotation of Periplaneta americana reveal a comprehensive cockroach allergen profile.</title>
        <authorList>
            <person name="Wang L."/>
            <person name="Xiong Q."/>
            <person name="Saelim N."/>
            <person name="Wang L."/>
            <person name="Nong W."/>
            <person name="Wan A.T."/>
            <person name="Shi M."/>
            <person name="Liu X."/>
            <person name="Cao Q."/>
            <person name="Hui J.H.L."/>
            <person name="Sookrung N."/>
            <person name="Leung T.F."/>
            <person name="Tungtrongchitr A."/>
            <person name="Tsui S.K.W."/>
        </authorList>
    </citation>
    <scope>NUCLEOTIDE SEQUENCE [LARGE SCALE GENOMIC DNA]</scope>
    <source>
        <strain evidence="3">PWHHKU_190912</strain>
    </source>
</reference>
<dbReference type="EMBL" id="JAJSOF020000011">
    <property type="protein sequence ID" value="KAJ4445017.1"/>
    <property type="molecule type" value="Genomic_DNA"/>
</dbReference>